<gene>
    <name evidence="3" type="ORF">G4L39_06715</name>
</gene>
<accession>A0A6M1RNF4</accession>
<evidence type="ECO:0000313" key="3">
    <source>
        <dbReference type="EMBL" id="NGO39089.1"/>
    </source>
</evidence>
<dbReference type="EMBL" id="JAAKYA010000043">
    <property type="protein sequence ID" value="NGO39089.1"/>
    <property type="molecule type" value="Genomic_DNA"/>
</dbReference>
<dbReference type="SUPFAM" id="SSF53807">
    <property type="entry name" value="Helical backbone' metal receptor"/>
    <property type="match status" value="1"/>
</dbReference>
<feature type="domain" description="Fe/B12 periplasmic-binding" evidence="2">
    <location>
        <begin position="8"/>
        <end position="257"/>
    </location>
</feature>
<dbReference type="PROSITE" id="PS50983">
    <property type="entry name" value="FE_B12_PBP"/>
    <property type="match status" value="1"/>
</dbReference>
<sequence>MNTGIPQRIVCLSAESADWLARIGAWKQVVGVTRHFEPGQELPPVPTVGGFAAVQVEKVLALRPDLVILFSDVQAGLASRLVSAGCTVFVTNPRSLAEVELSLAMLSRLVGNPPGAAMWLEEFARRLAPRSPLRRRVRVYFEEWDNPMITGIGWISDMIERAGGEDVFAKLGVRARAADRVVTPDQVREADPEVILACWCGKPTVVEQIVSRPGWENISAVRHGAVFPVKPELFLQPGFRLVEGYELLRWILESVAA</sequence>
<proteinExistence type="predicted"/>
<evidence type="ECO:0000313" key="4">
    <source>
        <dbReference type="Proteomes" id="UP000477311"/>
    </source>
</evidence>
<dbReference type="PANTHER" id="PTHR42860:SF2">
    <property type="entry name" value="BLL4160 PROTEIN"/>
    <property type="match status" value="1"/>
</dbReference>
<dbReference type="NCBIfam" id="NF038402">
    <property type="entry name" value="TroA_like"/>
    <property type="match status" value="1"/>
</dbReference>
<dbReference type="Proteomes" id="UP000477311">
    <property type="component" value="Unassembled WGS sequence"/>
</dbReference>
<dbReference type="AlphaFoldDB" id="A0A6M1RNF4"/>
<organism evidence="3 4">
    <name type="scientific">Limisphaera ngatamarikiensis</name>
    <dbReference type="NCBI Taxonomy" id="1324935"/>
    <lineage>
        <taxon>Bacteria</taxon>
        <taxon>Pseudomonadati</taxon>
        <taxon>Verrucomicrobiota</taxon>
        <taxon>Verrucomicrobiia</taxon>
        <taxon>Limisphaerales</taxon>
        <taxon>Limisphaeraceae</taxon>
        <taxon>Limisphaera</taxon>
    </lineage>
</organism>
<comment type="caution">
    <text evidence="3">The sequence shown here is derived from an EMBL/GenBank/DDBJ whole genome shotgun (WGS) entry which is preliminary data.</text>
</comment>
<name>A0A6M1RNF4_9BACT</name>
<keyword evidence="4" id="KW-1185">Reference proteome</keyword>
<protein>
    <submittedName>
        <fullName evidence="3">ABC transporter substrate-binding protein</fullName>
    </submittedName>
</protein>
<dbReference type="PANTHER" id="PTHR42860">
    <property type="entry name" value="VITAMIN B12-BINDING PROTEIN"/>
    <property type="match status" value="1"/>
</dbReference>
<keyword evidence="1" id="KW-0732">Signal</keyword>
<dbReference type="InterPro" id="IPR054828">
    <property type="entry name" value="Vit_B12_bind_prot"/>
</dbReference>
<dbReference type="InterPro" id="IPR002491">
    <property type="entry name" value="ABC_transptr_periplasmic_BD"/>
</dbReference>
<reference evidence="3 4" key="1">
    <citation type="submission" date="2020-02" db="EMBL/GenBank/DDBJ databases">
        <title>Draft genome sequence of Limisphaera ngatamarikiensis NGM72.4T, a thermophilic Verrucomicrobia grouped in subdivision 3.</title>
        <authorList>
            <person name="Carere C.R."/>
            <person name="Steen J."/>
            <person name="Hugenholtz P."/>
            <person name="Stott M.B."/>
        </authorList>
    </citation>
    <scope>NUCLEOTIDE SEQUENCE [LARGE SCALE GENOMIC DNA]</scope>
    <source>
        <strain evidence="3 4">NGM72.4</strain>
    </source>
</reference>
<evidence type="ECO:0000256" key="1">
    <source>
        <dbReference type="ARBA" id="ARBA00022729"/>
    </source>
</evidence>
<dbReference type="RefSeq" id="WP_165106892.1">
    <property type="nucleotide sequence ID" value="NZ_JAAKYA010000043.1"/>
</dbReference>
<dbReference type="Gene3D" id="3.40.50.1980">
    <property type="entry name" value="Nitrogenase molybdenum iron protein domain"/>
    <property type="match status" value="2"/>
</dbReference>
<dbReference type="InterPro" id="IPR051030">
    <property type="entry name" value="Vitamin_B12-ABC_binding"/>
</dbReference>
<dbReference type="Pfam" id="PF01497">
    <property type="entry name" value="Peripla_BP_2"/>
    <property type="match status" value="1"/>
</dbReference>
<evidence type="ECO:0000259" key="2">
    <source>
        <dbReference type="PROSITE" id="PS50983"/>
    </source>
</evidence>